<dbReference type="RefSeq" id="WP_243798704.1">
    <property type="nucleotide sequence ID" value="NZ_CP094669.1"/>
</dbReference>
<organism evidence="1 2">
    <name type="scientific">Hymenobacter tibetensis</name>
    <dbReference type="NCBI Taxonomy" id="497967"/>
    <lineage>
        <taxon>Bacteria</taxon>
        <taxon>Pseudomonadati</taxon>
        <taxon>Bacteroidota</taxon>
        <taxon>Cytophagia</taxon>
        <taxon>Cytophagales</taxon>
        <taxon>Hymenobacteraceae</taxon>
        <taxon>Hymenobacter</taxon>
    </lineage>
</organism>
<evidence type="ECO:0000313" key="1">
    <source>
        <dbReference type="EMBL" id="UOG74970.1"/>
    </source>
</evidence>
<dbReference type="Proteomes" id="UP000831113">
    <property type="component" value="Chromosome"/>
</dbReference>
<accession>A0ABY4D0I3</accession>
<proteinExistence type="predicted"/>
<dbReference type="EMBL" id="CP094669">
    <property type="protein sequence ID" value="UOG74970.1"/>
    <property type="molecule type" value="Genomic_DNA"/>
</dbReference>
<protein>
    <recommendedName>
        <fullName evidence="3">STAS/SEC14 domain-containing protein</fullName>
    </recommendedName>
</protein>
<name>A0ABY4D0I3_9BACT</name>
<gene>
    <name evidence="1" type="ORF">MTX78_23000</name>
</gene>
<evidence type="ECO:0000313" key="2">
    <source>
        <dbReference type="Proteomes" id="UP000831113"/>
    </source>
</evidence>
<evidence type="ECO:0008006" key="3">
    <source>
        <dbReference type="Google" id="ProtNLM"/>
    </source>
</evidence>
<sequence length="137" mass="15774">MLVTNLEYLHLSHRPDLGQVFLRWTRPATSQEHRSGYQAALELAQREKVGRWLVDLRSRGLADPIDFRWVVTSFREQLTSALPGVRPCLAYLVLPYHAETLSQRLAEEMATDSVSDSMAMRVFTEEQAAQEWLQSRS</sequence>
<keyword evidence="2" id="KW-1185">Reference proteome</keyword>
<reference evidence="1 2" key="1">
    <citation type="submission" date="2022-03" db="EMBL/GenBank/DDBJ databases">
        <title>Hymenobactersp. isolated from the air.</title>
        <authorList>
            <person name="Won M."/>
            <person name="Kwon S.-W."/>
        </authorList>
    </citation>
    <scope>NUCLEOTIDE SEQUENCE [LARGE SCALE GENOMIC DNA]</scope>
    <source>
        <strain evidence="1 2">KACC 21982</strain>
    </source>
</reference>